<evidence type="ECO:0000313" key="3">
    <source>
        <dbReference type="Proteomes" id="UP000030671"/>
    </source>
</evidence>
<dbReference type="Proteomes" id="UP000030671">
    <property type="component" value="Unassembled WGS sequence"/>
</dbReference>
<dbReference type="RefSeq" id="XP_009552657.1">
    <property type="nucleotide sequence ID" value="XM_009554362.1"/>
</dbReference>
<feature type="compositionally biased region" description="Acidic residues" evidence="1">
    <location>
        <begin position="657"/>
        <end position="688"/>
    </location>
</feature>
<feature type="region of interest" description="Disordered" evidence="1">
    <location>
        <begin position="112"/>
        <end position="141"/>
    </location>
</feature>
<dbReference type="AlphaFoldDB" id="W4JNZ9"/>
<reference evidence="2 3" key="1">
    <citation type="journal article" date="2012" name="New Phytol.">
        <title>Insight into trade-off between wood decay and parasitism from the genome of a fungal forest pathogen.</title>
        <authorList>
            <person name="Olson A."/>
            <person name="Aerts A."/>
            <person name="Asiegbu F."/>
            <person name="Belbahri L."/>
            <person name="Bouzid O."/>
            <person name="Broberg A."/>
            <person name="Canback B."/>
            <person name="Coutinho P.M."/>
            <person name="Cullen D."/>
            <person name="Dalman K."/>
            <person name="Deflorio G."/>
            <person name="van Diepen L.T."/>
            <person name="Dunand C."/>
            <person name="Duplessis S."/>
            <person name="Durling M."/>
            <person name="Gonthier P."/>
            <person name="Grimwood J."/>
            <person name="Fossdal C.G."/>
            <person name="Hansson D."/>
            <person name="Henrissat B."/>
            <person name="Hietala A."/>
            <person name="Himmelstrand K."/>
            <person name="Hoffmeister D."/>
            <person name="Hogberg N."/>
            <person name="James T.Y."/>
            <person name="Karlsson M."/>
            <person name="Kohler A."/>
            <person name="Kues U."/>
            <person name="Lee Y.H."/>
            <person name="Lin Y.C."/>
            <person name="Lind M."/>
            <person name="Lindquist E."/>
            <person name="Lombard V."/>
            <person name="Lucas S."/>
            <person name="Lunden K."/>
            <person name="Morin E."/>
            <person name="Murat C."/>
            <person name="Park J."/>
            <person name="Raffaello T."/>
            <person name="Rouze P."/>
            <person name="Salamov A."/>
            <person name="Schmutz J."/>
            <person name="Solheim H."/>
            <person name="Stahlberg J."/>
            <person name="Velez H."/>
            <person name="de Vries R.P."/>
            <person name="Wiebenga A."/>
            <person name="Woodward S."/>
            <person name="Yakovlev I."/>
            <person name="Garbelotto M."/>
            <person name="Martin F."/>
            <person name="Grigoriev I.V."/>
            <person name="Stenlid J."/>
        </authorList>
    </citation>
    <scope>NUCLEOTIDE SEQUENCE [LARGE SCALE GENOMIC DNA]</scope>
    <source>
        <strain evidence="2 3">TC 32-1</strain>
    </source>
</reference>
<accession>W4JNZ9</accession>
<dbReference type="KEGG" id="hir:HETIRDRAFT_120344"/>
<evidence type="ECO:0000256" key="1">
    <source>
        <dbReference type="SAM" id="MobiDB-lite"/>
    </source>
</evidence>
<dbReference type="InParanoid" id="W4JNZ9"/>
<feature type="region of interest" description="Disordered" evidence="1">
    <location>
        <begin position="223"/>
        <end position="245"/>
    </location>
</feature>
<feature type="region of interest" description="Disordered" evidence="1">
    <location>
        <begin position="267"/>
        <end position="295"/>
    </location>
</feature>
<feature type="compositionally biased region" description="Low complexity" evidence="1">
    <location>
        <begin position="126"/>
        <end position="137"/>
    </location>
</feature>
<feature type="compositionally biased region" description="Basic and acidic residues" evidence="1">
    <location>
        <begin position="302"/>
        <end position="313"/>
    </location>
</feature>
<dbReference type="GeneID" id="20666689"/>
<sequence>MVFFRSAIESPVLKTFRELRIQSEEEFSTPTKTLAVSDNVKAIFRKANATDPTKAGRDWVHVVVGVFKSILRVSFRLRSKNRGLVVLERIGHDKSGGLDIFPVSIKAVKGALRSEQGSKKDKSKVPTSSRASTRPSPHALSTSISGIMTAHVQRPQDPILLVLFRANPARGIQARGLGECMSLLTTAKLLLPGSDPAYLREICGITPLVEATKCEDVAIDGDTEIVRDDEDDEDGDEVEDEQDKAVMRPEIQISRLFSLADPHSDVLRAQNSPSDNVGTHAIERPPIPKDKNIRNLRLSQEEYDRAQSRKRDTSSSTGGNFLEDGEDALVLEIVAEFDDIKEFFKEVNASSQDWIEMPFSIFDSLWWIMERLEKIIRVPVAYWVLSQAEALTQDMMNRLIGEQMDAYLSNLRDAVIVALSGETGLKEGEWEKIADSISVLSRDVQDSYVKYDVQDADVISRIHSPMSPRSVDVHFIFHYRMHYKHVAWYYSLGFRVNDKPISCITSHPVQDVQHPHRTDGWTPFDWFSLDKRRNESSQCSITRADLKRVHDALFGQDSEAGGLGARVSLRTTAELILASVGIAFEIAMNEEEAARGDDGYMGNDGEQHAALSLESEKPGFSAAHLRKICGILPLAGDDISDRTKVQVSMMNNFDHADEWEDYPDSDDSAWEDERSDDDRSVDDEEDNY</sequence>
<proteinExistence type="predicted"/>
<dbReference type="OrthoDB" id="3012326at2759"/>
<feature type="compositionally biased region" description="Acidic residues" evidence="1">
    <location>
        <begin position="223"/>
        <end position="242"/>
    </location>
</feature>
<gene>
    <name evidence="2" type="ORF">HETIRDRAFT_120344</name>
</gene>
<protein>
    <submittedName>
        <fullName evidence="2">Uncharacterized protein</fullName>
    </submittedName>
</protein>
<keyword evidence="3" id="KW-1185">Reference proteome</keyword>
<feature type="region of interest" description="Disordered" evidence="1">
    <location>
        <begin position="302"/>
        <end position="321"/>
    </location>
</feature>
<feature type="compositionally biased region" description="Basic and acidic residues" evidence="1">
    <location>
        <begin position="281"/>
        <end position="295"/>
    </location>
</feature>
<organism evidence="2 3">
    <name type="scientific">Heterobasidion irregulare (strain TC 32-1)</name>
    <dbReference type="NCBI Taxonomy" id="747525"/>
    <lineage>
        <taxon>Eukaryota</taxon>
        <taxon>Fungi</taxon>
        <taxon>Dikarya</taxon>
        <taxon>Basidiomycota</taxon>
        <taxon>Agaricomycotina</taxon>
        <taxon>Agaricomycetes</taxon>
        <taxon>Russulales</taxon>
        <taxon>Bondarzewiaceae</taxon>
        <taxon>Heterobasidion</taxon>
        <taxon>Heterobasidion annosum species complex</taxon>
    </lineage>
</organism>
<dbReference type="HOGENOM" id="CLU_400115_0_0_1"/>
<dbReference type="EMBL" id="KI925466">
    <property type="protein sequence ID" value="ETW75219.1"/>
    <property type="molecule type" value="Genomic_DNA"/>
</dbReference>
<name>W4JNZ9_HETIT</name>
<evidence type="ECO:0000313" key="2">
    <source>
        <dbReference type="EMBL" id="ETW75219.1"/>
    </source>
</evidence>
<feature type="region of interest" description="Disordered" evidence="1">
    <location>
        <begin position="654"/>
        <end position="688"/>
    </location>
</feature>